<dbReference type="GO" id="GO:0005198">
    <property type="term" value="F:structural molecule activity"/>
    <property type="evidence" value="ECO:0007669"/>
    <property type="project" value="InterPro"/>
</dbReference>
<dbReference type="OrthoDB" id="7181295at2"/>
<dbReference type="AlphaFoldDB" id="A0A4R4DBC7"/>
<dbReference type="EMBL" id="SKBM01000017">
    <property type="protein sequence ID" value="TCZ57970.1"/>
    <property type="molecule type" value="Genomic_DNA"/>
</dbReference>
<comment type="subcellular location">
    <subcellularLocation>
        <location evidence="1">Bacterial flagellum</location>
    </subcellularLocation>
    <subcellularLocation>
        <location evidence="2">Secreted</location>
    </subcellularLocation>
</comment>
<dbReference type="PANTHER" id="PTHR30033">
    <property type="entry name" value="FLAGELLAR HOOK-ASSOCIATED PROTEIN 1"/>
    <property type="match status" value="1"/>
</dbReference>
<accession>A0A4R4DBC7</accession>
<dbReference type="Proteomes" id="UP000295023">
    <property type="component" value="Unassembled WGS sequence"/>
</dbReference>
<sequence length="516" mass="51896">MVSRPAAGRRDAGAGAMSLDSALLIASSGLRLTSAQMAQASQNVANAGTAGYSAKHVLGEAVEEAGVRGLEPSRNVDETLRAEARNAHADAAAADLRASVLSPLAQLQGDPSSGTSLGGLIGALRDGFTALQASPAEGGAQATALNAAAAVAGQLNDLTSAVTRARQGVQDGLQSDVDQANGLLRTIAQLDAGVRAASAAGRSNADALDRRDAAIAGLAELMDVRPIAAEGGGVTLILRGGAVLPLDAEASPLSIGSANASPGAYYGPPGGTLPGIMLNRVDITASLGSNGRLGAAVELRDETLPLMQSELDLTAATLAQRMDQQGLRLFTDGGDAPPDPTVSGYGGAVIGYAGRIAVNPEVEASPRLLRDGTQATASFTPNPATGPSGFTTLLDNVLQYGFGTGPAAGTSYAAIPTSGLGPNTKLNSRFSAPTGIVDYAMAATASQSQAATAAEAQRDHTAAASAQLDALVQKREGVNVDQEMASLVQLQNAYAANARVMSVVQSMWDALIGMVH</sequence>
<dbReference type="InterPro" id="IPR002371">
    <property type="entry name" value="FlgK"/>
</dbReference>
<evidence type="ECO:0000313" key="9">
    <source>
        <dbReference type="EMBL" id="TCZ57970.1"/>
    </source>
</evidence>
<dbReference type="InterPro" id="IPR010930">
    <property type="entry name" value="Flg_bb/hook_C_dom"/>
</dbReference>
<dbReference type="SUPFAM" id="SSF64518">
    <property type="entry name" value="Phase 1 flagellin"/>
    <property type="match status" value="1"/>
</dbReference>
<protein>
    <recommendedName>
        <fullName evidence="4">Flagellar hook-associated protein 1</fullName>
    </recommendedName>
</protein>
<keyword evidence="10" id="KW-1185">Reference proteome</keyword>
<dbReference type="Pfam" id="PF22638">
    <property type="entry name" value="FlgK_D1"/>
    <property type="match status" value="1"/>
</dbReference>
<evidence type="ECO:0000256" key="2">
    <source>
        <dbReference type="ARBA" id="ARBA00004613"/>
    </source>
</evidence>
<evidence type="ECO:0000313" key="10">
    <source>
        <dbReference type="Proteomes" id="UP000295023"/>
    </source>
</evidence>
<evidence type="ECO:0000256" key="5">
    <source>
        <dbReference type="ARBA" id="ARBA00022525"/>
    </source>
</evidence>
<evidence type="ECO:0000259" key="8">
    <source>
        <dbReference type="Pfam" id="PF22638"/>
    </source>
</evidence>
<evidence type="ECO:0000256" key="1">
    <source>
        <dbReference type="ARBA" id="ARBA00004365"/>
    </source>
</evidence>
<dbReference type="InterPro" id="IPR053927">
    <property type="entry name" value="FlgK_helical"/>
</dbReference>
<evidence type="ECO:0000256" key="6">
    <source>
        <dbReference type="ARBA" id="ARBA00023143"/>
    </source>
</evidence>
<comment type="caution">
    <text evidence="9">The sequence shown here is derived from an EMBL/GenBank/DDBJ whole genome shotgun (WGS) entry which is preliminary data.</text>
</comment>
<feature type="domain" description="Flagellar basal-body/hook protein C-terminal" evidence="7">
    <location>
        <begin position="477"/>
        <end position="513"/>
    </location>
</feature>
<dbReference type="GO" id="GO:0044780">
    <property type="term" value="P:bacterial-type flagellum assembly"/>
    <property type="evidence" value="ECO:0007669"/>
    <property type="project" value="InterPro"/>
</dbReference>
<dbReference type="GO" id="GO:0005576">
    <property type="term" value="C:extracellular region"/>
    <property type="evidence" value="ECO:0007669"/>
    <property type="project" value="UniProtKB-SubCell"/>
</dbReference>
<dbReference type="Pfam" id="PF06429">
    <property type="entry name" value="Flg_bbr_C"/>
    <property type="match status" value="1"/>
</dbReference>
<evidence type="ECO:0000259" key="7">
    <source>
        <dbReference type="Pfam" id="PF06429"/>
    </source>
</evidence>
<gene>
    <name evidence="9" type="ORF">EXY23_17470</name>
</gene>
<proteinExistence type="inferred from homology"/>
<dbReference type="GO" id="GO:0009424">
    <property type="term" value="C:bacterial-type flagellum hook"/>
    <property type="evidence" value="ECO:0007669"/>
    <property type="project" value="InterPro"/>
</dbReference>
<organism evidence="9 10">
    <name type="scientific">Roseicella aquatilis</name>
    <dbReference type="NCBI Taxonomy" id="2527868"/>
    <lineage>
        <taxon>Bacteria</taxon>
        <taxon>Pseudomonadati</taxon>
        <taxon>Pseudomonadota</taxon>
        <taxon>Alphaproteobacteria</taxon>
        <taxon>Acetobacterales</taxon>
        <taxon>Roseomonadaceae</taxon>
        <taxon>Roseicella</taxon>
    </lineage>
</organism>
<reference evidence="9 10" key="1">
    <citation type="submission" date="2019-03" db="EMBL/GenBank/DDBJ databases">
        <title>Paracraurococcus aquatilis NE82 genome sequence.</title>
        <authorList>
            <person name="Zhao Y."/>
            <person name="Du Z."/>
        </authorList>
    </citation>
    <scope>NUCLEOTIDE SEQUENCE [LARGE SCALE GENOMIC DNA]</scope>
    <source>
        <strain evidence="9 10">NE82</strain>
    </source>
</reference>
<evidence type="ECO:0000256" key="4">
    <source>
        <dbReference type="ARBA" id="ARBA00016244"/>
    </source>
</evidence>
<keyword evidence="6" id="KW-0975">Bacterial flagellum</keyword>
<keyword evidence="5" id="KW-0964">Secreted</keyword>
<name>A0A4R4DBC7_9PROT</name>
<feature type="domain" description="Flagellar hook-associated protein FlgK helical" evidence="8">
    <location>
        <begin position="113"/>
        <end position="325"/>
    </location>
</feature>
<dbReference type="PANTHER" id="PTHR30033:SF1">
    <property type="entry name" value="FLAGELLAR HOOK-ASSOCIATED PROTEIN 1"/>
    <property type="match status" value="1"/>
</dbReference>
<comment type="similarity">
    <text evidence="3">Belongs to the flagella basal body rod proteins family.</text>
</comment>
<evidence type="ECO:0000256" key="3">
    <source>
        <dbReference type="ARBA" id="ARBA00009677"/>
    </source>
</evidence>